<evidence type="ECO:0000256" key="1">
    <source>
        <dbReference type="SAM" id="Phobius"/>
    </source>
</evidence>
<evidence type="ECO:0000313" key="2">
    <source>
        <dbReference type="EMBL" id="RFM26969.1"/>
    </source>
</evidence>
<keyword evidence="1" id="KW-1133">Transmembrane helix</keyword>
<dbReference type="InterPro" id="IPR013901">
    <property type="entry name" value="Anthrone_oxy"/>
</dbReference>
<name>A0A3E1NG90_9BACT</name>
<comment type="caution">
    <text evidence="2">The sequence shown here is derived from an EMBL/GenBank/DDBJ whole genome shotgun (WGS) entry which is preliminary data.</text>
</comment>
<dbReference type="AlphaFoldDB" id="A0A3E1NG90"/>
<evidence type="ECO:0000313" key="3">
    <source>
        <dbReference type="Proteomes" id="UP000261284"/>
    </source>
</evidence>
<gene>
    <name evidence="2" type="ORF">DXN05_17645</name>
</gene>
<keyword evidence="1" id="KW-0812">Transmembrane</keyword>
<feature type="transmembrane region" description="Helical" evidence="1">
    <location>
        <begin position="57"/>
        <end position="77"/>
    </location>
</feature>
<dbReference type="EMBL" id="QTJU01000007">
    <property type="protein sequence ID" value="RFM26969.1"/>
    <property type="molecule type" value="Genomic_DNA"/>
</dbReference>
<dbReference type="Pfam" id="PF08592">
    <property type="entry name" value="Anthrone_oxy"/>
    <property type="match status" value="1"/>
</dbReference>
<protein>
    <submittedName>
        <fullName evidence="2">DUF1772 domain-containing protein</fullName>
    </submittedName>
</protein>
<feature type="transmembrane region" description="Helical" evidence="1">
    <location>
        <begin position="143"/>
        <end position="162"/>
    </location>
</feature>
<dbReference type="RefSeq" id="WP_116848752.1">
    <property type="nucleotide sequence ID" value="NZ_QTJU01000007.1"/>
</dbReference>
<accession>A0A3E1NG90</accession>
<keyword evidence="3" id="KW-1185">Reference proteome</keyword>
<proteinExistence type="predicted"/>
<dbReference type="Proteomes" id="UP000261284">
    <property type="component" value="Unassembled WGS sequence"/>
</dbReference>
<keyword evidence="1" id="KW-0472">Membrane</keyword>
<feature type="transmembrane region" description="Helical" evidence="1">
    <location>
        <begin position="84"/>
        <end position="108"/>
    </location>
</feature>
<dbReference type="OrthoDB" id="772592at2"/>
<reference evidence="2 3" key="1">
    <citation type="submission" date="2018-08" db="EMBL/GenBank/DDBJ databases">
        <title>Chitinophagaceae sp. K23C18032701, a novel bacterium isolated from forest soil.</title>
        <authorList>
            <person name="Wang C."/>
        </authorList>
    </citation>
    <scope>NUCLEOTIDE SEQUENCE [LARGE SCALE GENOMIC DNA]</scope>
    <source>
        <strain evidence="2 3">K23C18032701</strain>
    </source>
</reference>
<organism evidence="2 3">
    <name type="scientific">Deminuibacter soli</name>
    <dbReference type="NCBI Taxonomy" id="2291815"/>
    <lineage>
        <taxon>Bacteria</taxon>
        <taxon>Pseudomonadati</taxon>
        <taxon>Bacteroidota</taxon>
        <taxon>Chitinophagia</taxon>
        <taxon>Chitinophagales</taxon>
        <taxon>Chitinophagaceae</taxon>
        <taxon>Deminuibacter</taxon>
    </lineage>
</organism>
<sequence length="172" mass="19000">MSLLHKLLLLATAVSTGLMAGLMYAWSCSVVPGITRLPDSGYISAMQSLNRAIQNPLFFASFFGALFLLPWCAWVFYREPDGIGYGYLFAAALVYAVGVMGVTIFGNIPLNKMLDAFPLQQASDADIAAQRRLFEMPWRNLHTVRTVSSFIALVLVVLAMLARYKTMLPDSH</sequence>